<accession>A0A0F9G914</accession>
<name>A0A0F9G914_9ZZZZ</name>
<sequence length="493" mass="56647">LRRNDSFLSGRGVPNETRVILLIDSLIMPYLDHLKEYYGSENCYFEIGILSAALLNKFPKAQIESLDRKISYNDENLFANIFEMTTQFVKLHNASTNDTVVLPNMDTAQILYINSSRDLPLISTWKTKTASNDETVKSIKSLLKFFENSDKKIPLIYLRGELKGTDENIILVRNPRVEGKPLCLIKTGAEEINVTEMMTLLETRSHLDRNWINIENVTKGVYDIEIEEREEIEIREVEEKEEVQVEVFEESDKKSKGFFGKLKGIFGGSKPKTPIMRTETKIKKKKVKEKVKKKVEKKTKLAYHIPPYLSQAIGVHGLSDLRLYEIFDTIREAEYVVTGTLESNFAENKTTFLTSEDEEQINQLAETLDGLDSVIEKVIDFYFKSKPQILPTEILFLSKDDKRSLICLNGDKDRIVGTIAKNYEKKDITQWQQTGEDQETVQRRTLHMRTNQLLSARVHTPFDAATSRIYGTQIKSDAKFISLDHAILPLDNK</sequence>
<evidence type="ECO:0000313" key="1">
    <source>
        <dbReference type="EMBL" id="KKL59727.1"/>
    </source>
</evidence>
<proteinExistence type="predicted"/>
<feature type="non-terminal residue" evidence="1">
    <location>
        <position position="1"/>
    </location>
</feature>
<protein>
    <submittedName>
        <fullName evidence="1">Uncharacterized protein</fullName>
    </submittedName>
</protein>
<dbReference type="AlphaFoldDB" id="A0A0F9G914"/>
<organism evidence="1">
    <name type="scientific">marine sediment metagenome</name>
    <dbReference type="NCBI Taxonomy" id="412755"/>
    <lineage>
        <taxon>unclassified sequences</taxon>
        <taxon>metagenomes</taxon>
        <taxon>ecological metagenomes</taxon>
    </lineage>
</organism>
<reference evidence="1" key="1">
    <citation type="journal article" date="2015" name="Nature">
        <title>Complex archaea that bridge the gap between prokaryotes and eukaryotes.</title>
        <authorList>
            <person name="Spang A."/>
            <person name="Saw J.H."/>
            <person name="Jorgensen S.L."/>
            <person name="Zaremba-Niedzwiedzka K."/>
            <person name="Martijn J."/>
            <person name="Lind A.E."/>
            <person name="van Eijk R."/>
            <person name="Schleper C."/>
            <person name="Guy L."/>
            <person name="Ettema T.J."/>
        </authorList>
    </citation>
    <scope>NUCLEOTIDE SEQUENCE</scope>
</reference>
<comment type="caution">
    <text evidence="1">The sequence shown here is derived from an EMBL/GenBank/DDBJ whole genome shotgun (WGS) entry which is preliminary data.</text>
</comment>
<dbReference type="EMBL" id="LAZR01029389">
    <property type="protein sequence ID" value="KKL59727.1"/>
    <property type="molecule type" value="Genomic_DNA"/>
</dbReference>
<gene>
    <name evidence="1" type="ORF">LCGC14_2212440</name>
</gene>